<name>A0ABW0TG03_9BACL</name>
<organism evidence="1 2">
    <name type="scientific">Sporosarcina soli</name>
    <dbReference type="NCBI Taxonomy" id="334736"/>
    <lineage>
        <taxon>Bacteria</taxon>
        <taxon>Bacillati</taxon>
        <taxon>Bacillota</taxon>
        <taxon>Bacilli</taxon>
        <taxon>Bacillales</taxon>
        <taxon>Caryophanaceae</taxon>
        <taxon>Sporosarcina</taxon>
    </lineage>
</organism>
<keyword evidence="2" id="KW-1185">Reference proteome</keyword>
<dbReference type="Proteomes" id="UP001596109">
    <property type="component" value="Unassembled WGS sequence"/>
</dbReference>
<dbReference type="InterPro" id="IPR030910">
    <property type="entry name" value="SLAP_dom"/>
</dbReference>
<dbReference type="RefSeq" id="WP_381431102.1">
    <property type="nucleotide sequence ID" value="NZ_JBHSNO010000005.1"/>
</dbReference>
<sequence>MQKLYFEPAWDRTIAPADREKMMTLFQQQTKQLDSGVHFSFLWNARNYKDEQLITVLIHNCEETPLRLHNTAIAYYEQGKQLANAKFSLPFEIAGNTSMPWTFIFSKANETTDDPQFMIGI</sequence>
<evidence type="ECO:0000313" key="1">
    <source>
        <dbReference type="EMBL" id="MFC5588097.1"/>
    </source>
</evidence>
<protein>
    <submittedName>
        <fullName evidence="1">SLAP domain-containing protein</fullName>
    </submittedName>
</protein>
<reference evidence="2" key="1">
    <citation type="journal article" date="2019" name="Int. J. Syst. Evol. Microbiol.">
        <title>The Global Catalogue of Microorganisms (GCM) 10K type strain sequencing project: providing services to taxonomists for standard genome sequencing and annotation.</title>
        <authorList>
            <consortium name="The Broad Institute Genomics Platform"/>
            <consortium name="The Broad Institute Genome Sequencing Center for Infectious Disease"/>
            <person name="Wu L."/>
            <person name="Ma J."/>
        </authorList>
    </citation>
    <scope>NUCLEOTIDE SEQUENCE [LARGE SCALE GENOMIC DNA]</scope>
    <source>
        <strain evidence="2">CGMCC 4.1434</strain>
    </source>
</reference>
<gene>
    <name evidence="1" type="ORF">ACFPRA_04340</name>
</gene>
<dbReference type="EMBL" id="JBHSNO010000005">
    <property type="protein sequence ID" value="MFC5588097.1"/>
    <property type="molecule type" value="Genomic_DNA"/>
</dbReference>
<proteinExistence type="predicted"/>
<evidence type="ECO:0000313" key="2">
    <source>
        <dbReference type="Proteomes" id="UP001596109"/>
    </source>
</evidence>
<comment type="caution">
    <text evidence="1">The sequence shown here is derived from an EMBL/GenBank/DDBJ whole genome shotgun (WGS) entry which is preliminary data.</text>
</comment>
<accession>A0ABW0TG03</accession>
<dbReference type="NCBIfam" id="TIGR04398">
    <property type="entry name" value="SLAP_DUP"/>
    <property type="match status" value="1"/>
</dbReference>